<accession>A0A1T5HJN8</accession>
<reference evidence="2" key="1">
    <citation type="submission" date="2017-02" db="EMBL/GenBank/DDBJ databases">
        <authorList>
            <person name="Varghese N."/>
            <person name="Submissions S."/>
        </authorList>
    </citation>
    <scope>NUCLEOTIDE SEQUENCE [LARGE SCALE GENOMIC DNA]</scope>
    <source>
        <strain evidence="2">DSM 22270</strain>
    </source>
</reference>
<dbReference type="EMBL" id="FUZA01000022">
    <property type="protein sequence ID" value="SKC20887.1"/>
    <property type="molecule type" value="Genomic_DNA"/>
</dbReference>
<organism evidence="1 2">
    <name type="scientific">Dyadobacter psychrophilus</name>
    <dbReference type="NCBI Taxonomy" id="651661"/>
    <lineage>
        <taxon>Bacteria</taxon>
        <taxon>Pseudomonadati</taxon>
        <taxon>Bacteroidota</taxon>
        <taxon>Cytophagia</taxon>
        <taxon>Cytophagales</taxon>
        <taxon>Spirosomataceae</taxon>
        <taxon>Dyadobacter</taxon>
    </lineage>
</organism>
<proteinExistence type="predicted"/>
<evidence type="ECO:0000313" key="1">
    <source>
        <dbReference type="EMBL" id="SKC20887.1"/>
    </source>
</evidence>
<dbReference type="AlphaFoldDB" id="A0A1T5HJN8"/>
<keyword evidence="2" id="KW-1185">Reference proteome</keyword>
<dbReference type="Proteomes" id="UP000190897">
    <property type="component" value="Unassembled WGS sequence"/>
</dbReference>
<name>A0A1T5HJN8_9BACT</name>
<protein>
    <submittedName>
        <fullName evidence="1">Uncharacterized protein</fullName>
    </submittedName>
</protein>
<evidence type="ECO:0000313" key="2">
    <source>
        <dbReference type="Proteomes" id="UP000190897"/>
    </source>
</evidence>
<sequence length="54" mass="6207">MTVRGDFIYWSSLGYQIDENDLEFILLPILHISTGWGNTPLMLTRILEARVCGH</sequence>
<gene>
    <name evidence="1" type="ORF">SAMN05660293_05741</name>
</gene>
<dbReference type="STRING" id="651661.SAMN05660293_05741"/>